<keyword evidence="1" id="KW-1133">Transmembrane helix</keyword>
<feature type="transmembrane region" description="Helical" evidence="1">
    <location>
        <begin position="32"/>
        <end position="50"/>
    </location>
</feature>
<dbReference type="EMBL" id="CU469464">
    <property type="protein sequence ID" value="CAP18330.1"/>
    <property type="molecule type" value="Genomic_DNA"/>
</dbReference>
<keyword evidence="1" id="KW-0812">Transmembrane</keyword>
<feature type="transmembrane region" description="Helical" evidence="1">
    <location>
        <begin position="168"/>
        <end position="189"/>
    </location>
</feature>
<name>B3R0G6_PHYMT</name>
<protein>
    <submittedName>
        <fullName evidence="2">Uncharacterized protein</fullName>
    </submittedName>
</protein>
<evidence type="ECO:0000313" key="2">
    <source>
        <dbReference type="EMBL" id="CAP18330.1"/>
    </source>
</evidence>
<evidence type="ECO:0000313" key="3">
    <source>
        <dbReference type="Proteomes" id="UP000002020"/>
    </source>
</evidence>
<reference evidence="2 3" key="1">
    <citation type="journal article" date="2008" name="BMC Genomics">
        <title>The linear chromosome of the plant-pathogenic mycoplasma 'Candidatus Phytoplasma mali'.</title>
        <authorList>
            <person name="Kube M."/>
            <person name="Schneider B."/>
            <person name="Kuhl H."/>
            <person name="Dandekar T."/>
            <person name="Heitmann K."/>
            <person name="Migdoll A.M."/>
            <person name="Reinhardt R."/>
            <person name="Seemueller E."/>
        </authorList>
    </citation>
    <scope>NUCLEOTIDE SEQUENCE [LARGE SCALE GENOMIC DNA]</scope>
    <source>
        <strain evidence="2 3">AT</strain>
    </source>
</reference>
<keyword evidence="1" id="KW-0472">Membrane</keyword>
<proteinExistence type="predicted"/>
<evidence type="ECO:0000256" key="1">
    <source>
        <dbReference type="SAM" id="Phobius"/>
    </source>
</evidence>
<dbReference type="Proteomes" id="UP000002020">
    <property type="component" value="Chromosome"/>
</dbReference>
<keyword evidence="3" id="KW-1185">Reference proteome</keyword>
<dbReference type="AlphaFoldDB" id="B3R0G6"/>
<dbReference type="HOGENOM" id="CLU_1425330_0_0_14"/>
<organism evidence="3">
    <name type="scientific">Phytoplasma mali (strain AT)</name>
    <dbReference type="NCBI Taxonomy" id="482235"/>
    <lineage>
        <taxon>Bacteria</taxon>
        <taxon>Bacillati</taxon>
        <taxon>Mycoplasmatota</taxon>
        <taxon>Mollicutes</taxon>
        <taxon>Acholeplasmatales</taxon>
        <taxon>Acholeplasmataceae</taxon>
        <taxon>Candidatus Phytoplasma</taxon>
        <taxon>16SrX (Apple proliferation group)</taxon>
    </lineage>
</organism>
<sequence>MLKLNYKILNPSNLKIETSVIKKLKNILNKNFHFLINFFIILILFFVNYVQNIKIYGAIEEEELTTNIHLSTNVNLEKEETKLKKQKINQNNNKMYTFFEIISNTNKNKTIPSVNFLSMSELPESSDSLKANNSSCNETHTSSLNNTNPEIIVTTLNNNFKYKKFLKYLLLGTINIFFCSSIVFITNYFV</sequence>
<accession>B3R0G6</accession>
<gene>
    <name evidence="2" type="ordered locus">ATP_00143</name>
</gene>
<dbReference type="KEGG" id="pml:ATP_00143"/>